<protein>
    <submittedName>
        <fullName evidence="1">Uncharacterized protein</fullName>
    </submittedName>
</protein>
<sequence length="99" mass="11558">MLSGLVRVIGELGGDLSLHMVVLQQKLDFCFFFPSLLKKYDVDATARSYILIPRACIMVLDYFLGLPILMFRSLLCYLSNHQDFSSRFFHNLYYHPPYL</sequence>
<comment type="caution">
    <text evidence="1">The sequence shown here is derived from an EMBL/GenBank/DDBJ whole genome shotgun (WGS) entry which is preliminary data.</text>
</comment>
<reference evidence="1 2" key="1">
    <citation type="journal article" date="2022" name="DNA Res.">
        <title>Chromosomal-level genome assembly of the orchid tree Bauhinia variegata (Leguminosae; Cercidoideae) supports the allotetraploid origin hypothesis of Bauhinia.</title>
        <authorList>
            <person name="Zhong Y."/>
            <person name="Chen Y."/>
            <person name="Zheng D."/>
            <person name="Pang J."/>
            <person name="Liu Y."/>
            <person name="Luo S."/>
            <person name="Meng S."/>
            <person name="Qian L."/>
            <person name="Wei D."/>
            <person name="Dai S."/>
            <person name="Zhou R."/>
        </authorList>
    </citation>
    <scope>NUCLEOTIDE SEQUENCE [LARGE SCALE GENOMIC DNA]</scope>
    <source>
        <strain evidence="1">BV-YZ2020</strain>
    </source>
</reference>
<organism evidence="1 2">
    <name type="scientific">Bauhinia variegata</name>
    <name type="common">Purple orchid tree</name>
    <name type="synonym">Phanera variegata</name>
    <dbReference type="NCBI Taxonomy" id="167791"/>
    <lineage>
        <taxon>Eukaryota</taxon>
        <taxon>Viridiplantae</taxon>
        <taxon>Streptophyta</taxon>
        <taxon>Embryophyta</taxon>
        <taxon>Tracheophyta</taxon>
        <taxon>Spermatophyta</taxon>
        <taxon>Magnoliopsida</taxon>
        <taxon>eudicotyledons</taxon>
        <taxon>Gunneridae</taxon>
        <taxon>Pentapetalae</taxon>
        <taxon>rosids</taxon>
        <taxon>fabids</taxon>
        <taxon>Fabales</taxon>
        <taxon>Fabaceae</taxon>
        <taxon>Cercidoideae</taxon>
        <taxon>Cercideae</taxon>
        <taxon>Bauhiniinae</taxon>
        <taxon>Bauhinia</taxon>
    </lineage>
</organism>
<dbReference type="EMBL" id="CM039431">
    <property type="protein sequence ID" value="KAI4336203.1"/>
    <property type="molecule type" value="Genomic_DNA"/>
</dbReference>
<dbReference type="Proteomes" id="UP000828941">
    <property type="component" value="Chromosome 6"/>
</dbReference>
<proteinExistence type="predicted"/>
<gene>
    <name evidence="1" type="ORF">L6164_014758</name>
</gene>
<evidence type="ECO:0000313" key="1">
    <source>
        <dbReference type="EMBL" id="KAI4336203.1"/>
    </source>
</evidence>
<accession>A0ACB9NIL3</accession>
<evidence type="ECO:0000313" key="2">
    <source>
        <dbReference type="Proteomes" id="UP000828941"/>
    </source>
</evidence>
<keyword evidence="2" id="KW-1185">Reference proteome</keyword>
<name>A0ACB9NIL3_BAUVA</name>